<keyword evidence="2" id="KW-0805">Transcription regulation</keyword>
<keyword evidence="2" id="KW-0806">Transcription termination</keyword>
<evidence type="ECO:0000256" key="2">
    <source>
        <dbReference type="ARBA" id="ARBA00022472"/>
    </source>
</evidence>
<dbReference type="InterPro" id="IPR003690">
    <property type="entry name" value="MTERF"/>
</dbReference>
<dbReference type="AlphaFoldDB" id="A0A1E5ULX2"/>
<protein>
    <submittedName>
        <fullName evidence="4">Uncharacterized protein</fullName>
    </submittedName>
</protein>
<organism evidence="4 5">
    <name type="scientific">Dichanthelium oligosanthes</name>
    <dbReference type="NCBI Taxonomy" id="888268"/>
    <lineage>
        <taxon>Eukaryota</taxon>
        <taxon>Viridiplantae</taxon>
        <taxon>Streptophyta</taxon>
        <taxon>Embryophyta</taxon>
        <taxon>Tracheophyta</taxon>
        <taxon>Spermatophyta</taxon>
        <taxon>Magnoliopsida</taxon>
        <taxon>Liliopsida</taxon>
        <taxon>Poales</taxon>
        <taxon>Poaceae</taxon>
        <taxon>PACMAD clade</taxon>
        <taxon>Panicoideae</taxon>
        <taxon>Panicodae</taxon>
        <taxon>Paniceae</taxon>
        <taxon>Dichantheliinae</taxon>
        <taxon>Dichanthelium</taxon>
    </lineage>
</organism>
<keyword evidence="3" id="KW-0809">Transit peptide</keyword>
<dbReference type="Pfam" id="PF02536">
    <property type="entry name" value="mTERF"/>
    <property type="match status" value="3"/>
</dbReference>
<evidence type="ECO:0000313" key="5">
    <source>
        <dbReference type="Proteomes" id="UP000095767"/>
    </source>
</evidence>
<evidence type="ECO:0000313" key="4">
    <source>
        <dbReference type="EMBL" id="OEL13890.1"/>
    </source>
</evidence>
<dbReference type="PANTHER" id="PTHR13068:SF83">
    <property type="entry name" value="OS06G0224500 PROTEIN"/>
    <property type="match status" value="1"/>
</dbReference>
<dbReference type="FunFam" id="1.25.70.10:FF:000001">
    <property type="entry name" value="Mitochondrial transcription termination factor-like"/>
    <property type="match status" value="2"/>
</dbReference>
<name>A0A1E5ULX2_9POAL</name>
<dbReference type="Gene3D" id="1.25.70.10">
    <property type="entry name" value="Transcription termination factor 3, mitochondrial"/>
    <property type="match status" value="3"/>
</dbReference>
<dbReference type="EMBL" id="LWDX02071915">
    <property type="protein sequence ID" value="OEL13890.1"/>
    <property type="molecule type" value="Genomic_DNA"/>
</dbReference>
<dbReference type="OrthoDB" id="637682at2759"/>
<dbReference type="PANTHER" id="PTHR13068">
    <property type="entry name" value="CGI-12 PROTEIN-RELATED"/>
    <property type="match status" value="1"/>
</dbReference>
<evidence type="ECO:0000256" key="3">
    <source>
        <dbReference type="ARBA" id="ARBA00022946"/>
    </source>
</evidence>
<gene>
    <name evidence="4" type="ORF">BAE44_0025091</name>
</gene>
<comment type="caution">
    <text evidence="4">The sequence shown here is derived from an EMBL/GenBank/DDBJ whole genome shotgun (WGS) entry which is preliminary data.</text>
</comment>
<comment type="similarity">
    <text evidence="1">Belongs to the mTERF family.</text>
</comment>
<reference evidence="4 5" key="1">
    <citation type="submission" date="2016-09" db="EMBL/GenBank/DDBJ databases">
        <title>The draft genome of Dichanthelium oligosanthes: A C3 panicoid grass species.</title>
        <authorList>
            <person name="Studer A.J."/>
            <person name="Schnable J.C."/>
            <person name="Brutnell T.P."/>
        </authorList>
    </citation>
    <scope>NUCLEOTIDE SEQUENCE [LARGE SCALE GENOMIC DNA]</scope>
    <source>
        <strain evidence="5">cv. Kellogg 1175</strain>
        <tissue evidence="4">Leaf</tissue>
    </source>
</reference>
<dbReference type="Proteomes" id="UP000095767">
    <property type="component" value="Unassembled WGS sequence"/>
</dbReference>
<proteinExistence type="inferred from homology"/>
<dbReference type="STRING" id="888268.A0A1E5ULX2"/>
<dbReference type="InterPro" id="IPR038538">
    <property type="entry name" value="MTERF_sf"/>
</dbReference>
<dbReference type="GO" id="GO:0006353">
    <property type="term" value="P:DNA-templated transcription termination"/>
    <property type="evidence" value="ECO:0007669"/>
    <property type="project" value="UniProtKB-KW"/>
</dbReference>
<dbReference type="SMART" id="SM00733">
    <property type="entry name" value="Mterf"/>
    <property type="match status" value="10"/>
</dbReference>
<accession>A0A1E5ULX2</accession>
<sequence>MLSFLLRTPSHLPASCISSLRLLSTAAPTSPKPFAVEDYLVVNCGLTRAQSLKASRYLSHLKSPTKPDAVLAFLDGLGLPRSDIAAVVASDPLILCASVEKTLAPRISELGKLGLSRAQIARLTSVARFSFRSGSLARNLSFWLSVFGNSFETLEKAHRMNSGILTVHIEKVAMPNVSFLQQCGISACEVAGLNMYSSRLLSLRPDSLREAVERVEELGVERGSPMFRHALVVVATMHKEDLARKMELFLKIGFSQDQVLVIVRKAPRVLRLTEEKIRRVMHFLTTDVGLEAPYIAQRPVLFMYSLEWRLLPRHWLLNVLREKELLNVEIDYYYTSSVAEKIFVERFVHPYKDYIPGLADDYASRCSGKAPNRMGKMNFSGLVVQTAEKIRGIVGTAAGSPCNLALLPIYRRRPSAAAATAMLRLRNHLLPLVHAASQLTSPFHHGGWRLLLSTSPAPTPFSLEDYLVAACGLAPAQARSASKKALSEASTASKKAFKEFSTSGLNPRFDPDAVLALLSGVGLSRADIADIVAADPLLLLSRADRLEPRLLALRDRVGLSVPQVSRFLLVGGSRALRRSGDVSLKLEFLVSVYGSFEQLLVVMKRTNNILNVNLDRVIKPNVALLRQCGLTVRDIAQLCSRTAWLLTFNPERVKEFVLRADELGVPRSSGIFKNAVSAVANITKEKVAAKLELLKSTLGCSESEVATAVSKRPNILGIADKYLLRKIQFLVNEVGMEPQYIVERLSLLTYSLEKRLVPRHHVMKVLQEKRLLTSGLSFFSVASLGEETFKLKFIDCHKDSVPGLEDAYATARAGVASLIGTYHFVF</sequence>
<dbReference type="GO" id="GO:0003676">
    <property type="term" value="F:nucleic acid binding"/>
    <property type="evidence" value="ECO:0007669"/>
    <property type="project" value="InterPro"/>
</dbReference>
<keyword evidence="2" id="KW-0804">Transcription</keyword>
<evidence type="ECO:0000256" key="1">
    <source>
        <dbReference type="ARBA" id="ARBA00007692"/>
    </source>
</evidence>
<keyword evidence="5" id="KW-1185">Reference proteome</keyword>